<accession>C4J577</accession>
<organism evidence="2">
    <name type="scientific">Zea mays</name>
    <name type="common">Maize</name>
    <dbReference type="NCBI Taxonomy" id="4577"/>
    <lineage>
        <taxon>Eukaryota</taxon>
        <taxon>Viridiplantae</taxon>
        <taxon>Streptophyta</taxon>
        <taxon>Embryophyta</taxon>
        <taxon>Tracheophyta</taxon>
        <taxon>Spermatophyta</taxon>
        <taxon>Magnoliopsida</taxon>
        <taxon>Liliopsida</taxon>
        <taxon>Poales</taxon>
        <taxon>Poaceae</taxon>
        <taxon>PACMAD clade</taxon>
        <taxon>Panicoideae</taxon>
        <taxon>Andropogonodae</taxon>
        <taxon>Andropogoneae</taxon>
        <taxon>Tripsacinae</taxon>
        <taxon>Zea</taxon>
    </lineage>
</organism>
<evidence type="ECO:0000256" key="1">
    <source>
        <dbReference type="SAM" id="MobiDB-lite"/>
    </source>
</evidence>
<evidence type="ECO:0000313" key="2">
    <source>
        <dbReference type="EMBL" id="ACR36327.1"/>
    </source>
</evidence>
<dbReference type="AlphaFoldDB" id="C4J577"/>
<feature type="region of interest" description="Disordered" evidence="1">
    <location>
        <begin position="60"/>
        <end position="90"/>
    </location>
</feature>
<dbReference type="EMBL" id="BT085974">
    <property type="protein sequence ID" value="ACR36327.1"/>
    <property type="molecule type" value="mRNA"/>
</dbReference>
<sequence length="240" mass="25643">MLKRRKQQQQLEQGRWNERLIDCAGESARAAVGRAFSSMVLIIRELQSFHAGRCGRRSSTRTCRASWRASTPRCTPPSSGSSSTSSPAPRPSWSSLMLLLANFTVYSMGDSVAAAASLVPTTPGSRGDGGHPAATGATAIPFPAAVRHPRAQDVLHWPHGLSGWKRRRGRQSAASCRRHRRRPVGRVVASAKRSGGAAAGRVAVAGDATGVRVRLDGRGGCTSATDCTRRRAGHLETDIR</sequence>
<protein>
    <submittedName>
        <fullName evidence="2">Uncharacterized protein</fullName>
    </submittedName>
</protein>
<name>C4J577_MAIZE</name>
<reference evidence="2" key="1">
    <citation type="journal article" date="2009" name="PLoS Genet.">
        <title>Sequencing, mapping, and analysis of 27,455 maize full-length cDNAs.</title>
        <authorList>
            <person name="Soderlund C."/>
            <person name="Descour A."/>
            <person name="Kudrna D."/>
            <person name="Bomhoff M."/>
            <person name="Boyd L."/>
            <person name="Currie J."/>
            <person name="Angelova A."/>
            <person name="Collura K."/>
            <person name="Wissotski M."/>
            <person name="Ashley E."/>
            <person name="Morrow D."/>
            <person name="Fernandes J."/>
            <person name="Walbot V."/>
            <person name="Yu Y."/>
        </authorList>
    </citation>
    <scope>NUCLEOTIDE SEQUENCE</scope>
    <source>
        <strain evidence="2">B73</strain>
    </source>
</reference>
<proteinExistence type="evidence at transcript level"/>